<gene>
    <name evidence="14" type="ORF">RWH43_09460</name>
</gene>
<reference evidence="14 15" key="1">
    <citation type="submission" date="2023-09" db="EMBL/GenBank/DDBJ databases">
        <title>Microbacterium fusihabitans sp. nov., Microbacterium phycihabitans sp. nov., and Microbacterium cervinum sp. nov., isolated from dried seaweeds of beach.</title>
        <authorList>
            <person name="Lee S.D."/>
        </authorList>
    </citation>
    <scope>NUCLEOTIDE SEQUENCE [LARGE SCALE GENOMIC DNA]</scope>
    <source>
        <strain evidence="14 15">KSW2-21</strain>
    </source>
</reference>
<dbReference type="EMBL" id="JAWDIU010000002">
    <property type="protein sequence ID" value="MDU0326982.1"/>
    <property type="molecule type" value="Genomic_DNA"/>
</dbReference>
<dbReference type="EC" id="2.7.13.3" evidence="3"/>
<dbReference type="CDD" id="cd06225">
    <property type="entry name" value="HAMP"/>
    <property type="match status" value="1"/>
</dbReference>
<keyword evidence="4" id="KW-0597">Phosphoprotein</keyword>
<dbReference type="InterPro" id="IPR003661">
    <property type="entry name" value="HisK_dim/P_dom"/>
</dbReference>
<sequence length="471" mass="49311">MSPATRPLSTRVRLLAAILGVVLLGLILAGGATFLVQSERVVQNAQRQLDGFVATVSSNGGNAVALASAAIPGRSDGTVALVDGRVLASTPSPPGLDVAGDAALVSSLSAAIADGELSGRVDSSHGPMMYAAVPVTDGVVVQLISIDQRMELVTLSTASYAVTGAVVLVLVAVAGWFVIGRLFSPLKRLRDTADAITIDRMGDRLRAHGNDEISDLATSVNSMLDRLAMSVDAQRQLLDDVRHELKTPITIVRGHLEMMDPADPHDAAETRELGIAELDRLTRLVDDIDALADVETDALAAEVIDVSALTDRVAELAGAIPHHPWSVAHRARVRILGDTDRIVQAWLQLADNAAKYTPAGSPVEIGSTADDTTAYLWVRDHGPGIPPAARHRVFRRFDRLSTRRGVDGSGLGLSIVDAIAKAHDGRCSVSDTPGGGATVTLHIPVTGVRASAALPTPVRAGDVVLQREATG</sequence>
<evidence type="ECO:0000256" key="9">
    <source>
        <dbReference type="ARBA" id="ARBA00023012"/>
    </source>
</evidence>
<dbReference type="Proteomes" id="UP001256673">
    <property type="component" value="Unassembled WGS sequence"/>
</dbReference>
<dbReference type="Pfam" id="PF02518">
    <property type="entry name" value="HATPase_c"/>
    <property type="match status" value="1"/>
</dbReference>
<evidence type="ECO:0000256" key="4">
    <source>
        <dbReference type="ARBA" id="ARBA00022553"/>
    </source>
</evidence>
<dbReference type="RefSeq" id="WP_316001323.1">
    <property type="nucleotide sequence ID" value="NZ_JAWDIU010000002.1"/>
</dbReference>
<dbReference type="InterPro" id="IPR005467">
    <property type="entry name" value="His_kinase_dom"/>
</dbReference>
<protein>
    <recommendedName>
        <fullName evidence="3">histidine kinase</fullName>
        <ecNumber evidence="3">2.7.13.3</ecNumber>
    </recommendedName>
</protein>
<dbReference type="GO" id="GO:0016301">
    <property type="term" value="F:kinase activity"/>
    <property type="evidence" value="ECO:0007669"/>
    <property type="project" value="UniProtKB-KW"/>
</dbReference>
<dbReference type="InterPro" id="IPR036890">
    <property type="entry name" value="HATPase_C_sf"/>
</dbReference>
<dbReference type="Pfam" id="PF00672">
    <property type="entry name" value="HAMP"/>
    <property type="match status" value="1"/>
</dbReference>
<dbReference type="SUPFAM" id="SSF55874">
    <property type="entry name" value="ATPase domain of HSP90 chaperone/DNA topoisomerase II/histidine kinase"/>
    <property type="match status" value="1"/>
</dbReference>
<feature type="domain" description="HAMP" evidence="13">
    <location>
        <begin position="180"/>
        <end position="232"/>
    </location>
</feature>
<evidence type="ECO:0000259" key="13">
    <source>
        <dbReference type="PROSITE" id="PS50885"/>
    </source>
</evidence>
<evidence type="ECO:0000256" key="5">
    <source>
        <dbReference type="ARBA" id="ARBA00022679"/>
    </source>
</evidence>
<accession>A0ABU3RVV8</accession>
<dbReference type="PRINTS" id="PR00344">
    <property type="entry name" value="BCTRLSENSOR"/>
</dbReference>
<feature type="transmembrane region" description="Helical" evidence="11">
    <location>
        <begin position="158"/>
        <end position="179"/>
    </location>
</feature>
<evidence type="ECO:0000256" key="8">
    <source>
        <dbReference type="ARBA" id="ARBA00022989"/>
    </source>
</evidence>
<dbReference type="PANTHER" id="PTHR45436:SF5">
    <property type="entry name" value="SENSOR HISTIDINE KINASE TRCS"/>
    <property type="match status" value="1"/>
</dbReference>
<proteinExistence type="predicted"/>
<dbReference type="SMART" id="SM00304">
    <property type="entry name" value="HAMP"/>
    <property type="match status" value="1"/>
</dbReference>
<evidence type="ECO:0000256" key="6">
    <source>
        <dbReference type="ARBA" id="ARBA00022692"/>
    </source>
</evidence>
<dbReference type="InterPro" id="IPR050428">
    <property type="entry name" value="TCS_sensor_his_kinase"/>
</dbReference>
<evidence type="ECO:0000256" key="10">
    <source>
        <dbReference type="ARBA" id="ARBA00023136"/>
    </source>
</evidence>
<keyword evidence="15" id="KW-1185">Reference proteome</keyword>
<comment type="caution">
    <text evidence="14">The sequence shown here is derived from an EMBL/GenBank/DDBJ whole genome shotgun (WGS) entry which is preliminary data.</text>
</comment>
<keyword evidence="6 11" id="KW-0812">Transmembrane</keyword>
<evidence type="ECO:0000259" key="12">
    <source>
        <dbReference type="PROSITE" id="PS50109"/>
    </source>
</evidence>
<keyword evidence="8 11" id="KW-1133">Transmembrane helix</keyword>
<dbReference type="SUPFAM" id="SSF158472">
    <property type="entry name" value="HAMP domain-like"/>
    <property type="match status" value="1"/>
</dbReference>
<evidence type="ECO:0000313" key="14">
    <source>
        <dbReference type="EMBL" id="MDU0326982.1"/>
    </source>
</evidence>
<dbReference type="InterPro" id="IPR003660">
    <property type="entry name" value="HAMP_dom"/>
</dbReference>
<dbReference type="CDD" id="cd00082">
    <property type="entry name" value="HisKA"/>
    <property type="match status" value="1"/>
</dbReference>
<organism evidence="14 15">
    <name type="scientific">Microbacterium algihabitans</name>
    <dbReference type="NCBI Taxonomy" id="3075992"/>
    <lineage>
        <taxon>Bacteria</taxon>
        <taxon>Bacillati</taxon>
        <taxon>Actinomycetota</taxon>
        <taxon>Actinomycetes</taxon>
        <taxon>Micrococcales</taxon>
        <taxon>Microbacteriaceae</taxon>
        <taxon>Microbacterium</taxon>
    </lineage>
</organism>
<feature type="domain" description="Histidine kinase" evidence="12">
    <location>
        <begin position="240"/>
        <end position="447"/>
    </location>
</feature>
<dbReference type="Pfam" id="PF00512">
    <property type="entry name" value="HisKA"/>
    <property type="match status" value="1"/>
</dbReference>
<dbReference type="Gene3D" id="1.10.287.130">
    <property type="match status" value="1"/>
</dbReference>
<evidence type="ECO:0000256" key="1">
    <source>
        <dbReference type="ARBA" id="ARBA00000085"/>
    </source>
</evidence>
<dbReference type="Gene3D" id="6.10.340.10">
    <property type="match status" value="1"/>
</dbReference>
<dbReference type="PANTHER" id="PTHR45436">
    <property type="entry name" value="SENSOR HISTIDINE KINASE YKOH"/>
    <property type="match status" value="1"/>
</dbReference>
<evidence type="ECO:0000256" key="11">
    <source>
        <dbReference type="SAM" id="Phobius"/>
    </source>
</evidence>
<dbReference type="InterPro" id="IPR003594">
    <property type="entry name" value="HATPase_dom"/>
</dbReference>
<evidence type="ECO:0000256" key="7">
    <source>
        <dbReference type="ARBA" id="ARBA00022777"/>
    </source>
</evidence>
<dbReference type="InterPro" id="IPR036097">
    <property type="entry name" value="HisK_dim/P_sf"/>
</dbReference>
<dbReference type="SMART" id="SM00387">
    <property type="entry name" value="HATPase_c"/>
    <property type="match status" value="1"/>
</dbReference>
<dbReference type="Gene3D" id="3.30.565.10">
    <property type="entry name" value="Histidine kinase-like ATPase, C-terminal domain"/>
    <property type="match status" value="1"/>
</dbReference>
<dbReference type="SMART" id="SM00388">
    <property type="entry name" value="HisKA"/>
    <property type="match status" value="1"/>
</dbReference>
<keyword evidence="7 14" id="KW-0418">Kinase</keyword>
<name>A0ABU3RVV8_9MICO</name>
<dbReference type="PROSITE" id="PS50109">
    <property type="entry name" value="HIS_KIN"/>
    <property type="match status" value="1"/>
</dbReference>
<comment type="subcellular location">
    <subcellularLocation>
        <location evidence="2">Cell membrane</location>
    </subcellularLocation>
</comment>
<comment type="catalytic activity">
    <reaction evidence="1">
        <text>ATP + protein L-histidine = ADP + protein N-phospho-L-histidine.</text>
        <dbReference type="EC" id="2.7.13.3"/>
    </reaction>
</comment>
<keyword evidence="9" id="KW-0902">Two-component regulatory system</keyword>
<dbReference type="CDD" id="cd00075">
    <property type="entry name" value="HATPase"/>
    <property type="match status" value="1"/>
</dbReference>
<keyword evidence="5" id="KW-0808">Transferase</keyword>
<evidence type="ECO:0000256" key="3">
    <source>
        <dbReference type="ARBA" id="ARBA00012438"/>
    </source>
</evidence>
<dbReference type="SUPFAM" id="SSF47384">
    <property type="entry name" value="Homodimeric domain of signal transducing histidine kinase"/>
    <property type="match status" value="1"/>
</dbReference>
<keyword evidence="10 11" id="KW-0472">Membrane</keyword>
<evidence type="ECO:0000256" key="2">
    <source>
        <dbReference type="ARBA" id="ARBA00004236"/>
    </source>
</evidence>
<dbReference type="PROSITE" id="PS50885">
    <property type="entry name" value="HAMP"/>
    <property type="match status" value="1"/>
</dbReference>
<evidence type="ECO:0000313" key="15">
    <source>
        <dbReference type="Proteomes" id="UP001256673"/>
    </source>
</evidence>
<dbReference type="InterPro" id="IPR004358">
    <property type="entry name" value="Sig_transdc_His_kin-like_C"/>
</dbReference>